<name>A0A518DA32_9BACT</name>
<dbReference type="FunFam" id="1.20.58.340:FF:000012">
    <property type="entry name" value="Magnesium transport protein CorA"/>
    <property type="match status" value="1"/>
</dbReference>
<evidence type="ECO:0000313" key="9">
    <source>
        <dbReference type="EMBL" id="QDU88298.1"/>
    </source>
</evidence>
<evidence type="ECO:0000313" key="10">
    <source>
        <dbReference type="Proteomes" id="UP000317429"/>
    </source>
</evidence>
<keyword evidence="10" id="KW-1185">Reference proteome</keyword>
<dbReference type="SUPFAM" id="SSF144083">
    <property type="entry name" value="Magnesium transport protein CorA, transmembrane region"/>
    <property type="match status" value="1"/>
</dbReference>
<dbReference type="Proteomes" id="UP000317429">
    <property type="component" value="Chromosome"/>
</dbReference>
<evidence type="ECO:0000256" key="5">
    <source>
        <dbReference type="ARBA" id="ARBA00022692"/>
    </source>
</evidence>
<evidence type="ECO:0000256" key="4">
    <source>
        <dbReference type="ARBA" id="ARBA00022475"/>
    </source>
</evidence>
<dbReference type="Pfam" id="PF01544">
    <property type="entry name" value="CorA"/>
    <property type="match status" value="1"/>
</dbReference>
<dbReference type="EMBL" id="CP036291">
    <property type="protein sequence ID" value="QDU88298.1"/>
    <property type="molecule type" value="Genomic_DNA"/>
</dbReference>
<dbReference type="AlphaFoldDB" id="A0A518DA32"/>
<dbReference type="InterPro" id="IPR002523">
    <property type="entry name" value="MgTranspt_CorA/ZnTranspt_ZntB"/>
</dbReference>
<keyword evidence="4 8" id="KW-1003">Cell membrane</keyword>
<dbReference type="Gene3D" id="1.20.58.340">
    <property type="entry name" value="Magnesium transport protein CorA, transmembrane region"/>
    <property type="match status" value="2"/>
</dbReference>
<dbReference type="NCBIfam" id="TIGR00383">
    <property type="entry name" value="corA"/>
    <property type="match status" value="1"/>
</dbReference>
<dbReference type="GO" id="GO:0015095">
    <property type="term" value="F:magnesium ion transmembrane transporter activity"/>
    <property type="evidence" value="ECO:0007669"/>
    <property type="project" value="UniProtKB-UniRule"/>
</dbReference>
<evidence type="ECO:0000256" key="8">
    <source>
        <dbReference type="RuleBase" id="RU362010"/>
    </source>
</evidence>
<feature type="transmembrane region" description="Helical" evidence="8">
    <location>
        <begin position="297"/>
        <end position="318"/>
    </location>
</feature>
<dbReference type="OrthoDB" id="9803416at2"/>
<protein>
    <recommendedName>
        <fullName evidence="8">Magnesium transport protein CorA</fullName>
    </recommendedName>
</protein>
<dbReference type="CDD" id="cd12828">
    <property type="entry name" value="TmCorA-like_1"/>
    <property type="match status" value="1"/>
</dbReference>
<dbReference type="PANTHER" id="PTHR46494">
    <property type="entry name" value="CORA FAMILY METAL ION TRANSPORTER (EUROFUNG)"/>
    <property type="match status" value="1"/>
</dbReference>
<keyword evidence="7 8" id="KW-0472">Membrane</keyword>
<reference evidence="9 10" key="1">
    <citation type="submission" date="2019-02" db="EMBL/GenBank/DDBJ databases">
        <title>Deep-cultivation of Planctomycetes and their phenomic and genomic characterization uncovers novel biology.</title>
        <authorList>
            <person name="Wiegand S."/>
            <person name="Jogler M."/>
            <person name="Boedeker C."/>
            <person name="Pinto D."/>
            <person name="Vollmers J."/>
            <person name="Rivas-Marin E."/>
            <person name="Kohn T."/>
            <person name="Peeters S.H."/>
            <person name="Heuer A."/>
            <person name="Rast P."/>
            <person name="Oberbeckmann S."/>
            <person name="Bunk B."/>
            <person name="Jeske O."/>
            <person name="Meyerdierks A."/>
            <person name="Storesund J.E."/>
            <person name="Kallscheuer N."/>
            <person name="Luecker S."/>
            <person name="Lage O.M."/>
            <person name="Pohl T."/>
            <person name="Merkel B.J."/>
            <person name="Hornburger P."/>
            <person name="Mueller R.-W."/>
            <person name="Bruemmer F."/>
            <person name="Labrenz M."/>
            <person name="Spormann A.M."/>
            <person name="Op den Camp H."/>
            <person name="Overmann J."/>
            <person name="Amann R."/>
            <person name="Jetten M.S.M."/>
            <person name="Mascher T."/>
            <person name="Medema M.H."/>
            <person name="Devos D.P."/>
            <person name="Kaster A.-K."/>
            <person name="Ovreas L."/>
            <person name="Rohde M."/>
            <person name="Galperin M.Y."/>
            <person name="Jogler C."/>
        </authorList>
    </citation>
    <scope>NUCLEOTIDE SEQUENCE [LARGE SCALE GENOMIC DNA]</scope>
    <source>
        <strain evidence="9 10">Pla175</strain>
    </source>
</reference>
<comment type="function">
    <text evidence="8">Mediates influx of magnesium ions.</text>
</comment>
<sequence length="379" mass="42929">MAKRALRKLFRRPRIRRKALPGAPPEQVSVEDVQPCSLEVFQFNQGSCTRFHPETVEEVKPLLGEGKTVWVNVDGLGDLPVIRQLAKLFGIHPLAVEDIVNVHQRSKIDAYEGLLYIVARMVRPSGPFLTEQVSLCLGDGFLVTFLEDPGDVFDSVRSQLKQRGSFLRKHPTADVLAYRLIDASVDSYYPLLEALGDRLDGLEEQLTGSPARDFIAEVHHLRAEMLLARRAIWPHREMVNSMLRDANPLVSDTTRTFLRDVYDHTVHLIDHVETYRELCSDVRDQYMTAVSNRLNEIMKVLTVISTIFLPLSFIASLYGMNFNTEKSGWNMPELSWRFGYPFVLGVMSVIAAGMLWKFFRMGWLTTSDGSVEGGEQNGS</sequence>
<keyword evidence="5 8" id="KW-0812">Transmembrane</keyword>
<evidence type="ECO:0000256" key="3">
    <source>
        <dbReference type="ARBA" id="ARBA00022448"/>
    </source>
</evidence>
<dbReference type="GO" id="GO:0000287">
    <property type="term" value="F:magnesium ion binding"/>
    <property type="evidence" value="ECO:0007669"/>
    <property type="project" value="TreeGrafter"/>
</dbReference>
<evidence type="ECO:0000256" key="2">
    <source>
        <dbReference type="ARBA" id="ARBA00009765"/>
    </source>
</evidence>
<keyword evidence="8" id="KW-0460">Magnesium</keyword>
<dbReference type="PANTHER" id="PTHR46494:SF1">
    <property type="entry name" value="CORA FAMILY METAL ION TRANSPORTER (EUROFUNG)"/>
    <property type="match status" value="1"/>
</dbReference>
<comment type="similarity">
    <text evidence="2 8">Belongs to the CorA metal ion transporter (MIT) (TC 1.A.35) family.</text>
</comment>
<feature type="transmembrane region" description="Helical" evidence="8">
    <location>
        <begin position="338"/>
        <end position="359"/>
    </location>
</feature>
<proteinExistence type="inferred from homology"/>
<dbReference type="Gene3D" id="3.30.460.20">
    <property type="entry name" value="CorA soluble domain-like"/>
    <property type="match status" value="1"/>
</dbReference>
<dbReference type="GO" id="GO:0050897">
    <property type="term" value="F:cobalt ion binding"/>
    <property type="evidence" value="ECO:0007669"/>
    <property type="project" value="TreeGrafter"/>
</dbReference>
<keyword evidence="8" id="KW-0406">Ion transport</keyword>
<evidence type="ECO:0000256" key="6">
    <source>
        <dbReference type="ARBA" id="ARBA00022989"/>
    </source>
</evidence>
<dbReference type="InterPro" id="IPR045863">
    <property type="entry name" value="CorA_TM1_TM2"/>
</dbReference>
<dbReference type="InterPro" id="IPR004488">
    <property type="entry name" value="Mg/Co-transport_prot_CorA"/>
</dbReference>
<comment type="subcellular location">
    <subcellularLocation>
        <location evidence="1">Cell membrane</location>
        <topology evidence="1">Multi-pass membrane protein</topology>
    </subcellularLocation>
    <subcellularLocation>
        <location evidence="8">Membrane</location>
        <topology evidence="8">Multi-pass membrane protein</topology>
    </subcellularLocation>
</comment>
<dbReference type="KEGG" id="pnd:Pla175_16730"/>
<accession>A0A518DA32</accession>
<evidence type="ECO:0000256" key="1">
    <source>
        <dbReference type="ARBA" id="ARBA00004651"/>
    </source>
</evidence>
<dbReference type="GO" id="GO:0015087">
    <property type="term" value="F:cobalt ion transmembrane transporter activity"/>
    <property type="evidence" value="ECO:0007669"/>
    <property type="project" value="UniProtKB-UniRule"/>
</dbReference>
<dbReference type="InterPro" id="IPR045861">
    <property type="entry name" value="CorA_cytoplasmic_dom"/>
</dbReference>
<evidence type="ECO:0000256" key="7">
    <source>
        <dbReference type="ARBA" id="ARBA00023136"/>
    </source>
</evidence>
<organism evidence="9 10">
    <name type="scientific">Pirellulimonas nuda</name>
    <dbReference type="NCBI Taxonomy" id="2528009"/>
    <lineage>
        <taxon>Bacteria</taxon>
        <taxon>Pseudomonadati</taxon>
        <taxon>Planctomycetota</taxon>
        <taxon>Planctomycetia</taxon>
        <taxon>Pirellulales</taxon>
        <taxon>Lacipirellulaceae</taxon>
        <taxon>Pirellulimonas</taxon>
    </lineage>
</organism>
<dbReference type="SUPFAM" id="SSF143865">
    <property type="entry name" value="CorA soluble domain-like"/>
    <property type="match status" value="1"/>
</dbReference>
<keyword evidence="3 8" id="KW-0813">Transport</keyword>
<dbReference type="GO" id="GO:0005886">
    <property type="term" value="C:plasma membrane"/>
    <property type="evidence" value="ECO:0007669"/>
    <property type="project" value="UniProtKB-SubCell"/>
</dbReference>
<keyword evidence="6 8" id="KW-1133">Transmembrane helix</keyword>
<gene>
    <name evidence="8 9" type="primary">corA</name>
    <name evidence="9" type="ORF">Pla175_16730</name>
</gene>